<name>A0AAD7ARW1_9AGAR</name>
<evidence type="ECO:0000313" key="2">
    <source>
        <dbReference type="EMBL" id="KAJ7366400.1"/>
    </source>
</evidence>
<proteinExistence type="predicted"/>
<dbReference type="AlphaFoldDB" id="A0AAD7ARW1"/>
<feature type="compositionally biased region" description="Polar residues" evidence="1">
    <location>
        <begin position="263"/>
        <end position="290"/>
    </location>
</feature>
<protein>
    <submittedName>
        <fullName evidence="2">Uncharacterized protein</fullName>
    </submittedName>
</protein>
<evidence type="ECO:0000313" key="3">
    <source>
        <dbReference type="Proteomes" id="UP001218218"/>
    </source>
</evidence>
<keyword evidence="3" id="KW-1185">Reference proteome</keyword>
<sequence length="385" mass="42653">MSNKQVSNSHHYWEHTREQDGWTVLAPLVPPAVGGDLPPPPPYTPEAAPVHQSHRWQLPGQPPVPTTSFTRDTSFAVAFLDICNMMEVDPSTACISFKWDNERATQATHVLGNATDWENCLASGFGQQKQTKTQTVICIIKNMNEAMDTAQWAPNTPLHTTTGKKRKSAANQEYRELKANLKCSTHKDQFCFVSTVDGHHVPIDPFNVGLWAKEILPGKATVARPLENIVFKDCFMPSRKKPCIASSTSSNLYVPTIHVTVNTGGSNTSPPRRSPLATITNNIDTPTSPIRDQHSDDKIRYQRVEQILQLIDDGGIFGDSAELTFPAVIFADALHECDITYVSQVILLDTDFYVQEINMLSWLAELFVEESLVAVGRAQKGKGTV</sequence>
<feature type="region of interest" description="Disordered" evidence="1">
    <location>
        <begin position="263"/>
        <end position="295"/>
    </location>
</feature>
<gene>
    <name evidence="2" type="ORF">DFH08DRAFT_797381</name>
</gene>
<evidence type="ECO:0000256" key="1">
    <source>
        <dbReference type="SAM" id="MobiDB-lite"/>
    </source>
</evidence>
<organism evidence="2 3">
    <name type="scientific">Mycena albidolilacea</name>
    <dbReference type="NCBI Taxonomy" id="1033008"/>
    <lineage>
        <taxon>Eukaryota</taxon>
        <taxon>Fungi</taxon>
        <taxon>Dikarya</taxon>
        <taxon>Basidiomycota</taxon>
        <taxon>Agaricomycotina</taxon>
        <taxon>Agaricomycetes</taxon>
        <taxon>Agaricomycetidae</taxon>
        <taxon>Agaricales</taxon>
        <taxon>Marasmiineae</taxon>
        <taxon>Mycenaceae</taxon>
        <taxon>Mycena</taxon>
    </lineage>
</organism>
<comment type="caution">
    <text evidence="2">The sequence shown here is derived from an EMBL/GenBank/DDBJ whole genome shotgun (WGS) entry which is preliminary data.</text>
</comment>
<dbReference type="EMBL" id="JARIHO010000002">
    <property type="protein sequence ID" value="KAJ7366400.1"/>
    <property type="molecule type" value="Genomic_DNA"/>
</dbReference>
<accession>A0AAD7ARW1</accession>
<reference evidence="2" key="1">
    <citation type="submission" date="2023-03" db="EMBL/GenBank/DDBJ databases">
        <title>Massive genome expansion in bonnet fungi (Mycena s.s.) driven by repeated elements and novel gene families across ecological guilds.</title>
        <authorList>
            <consortium name="Lawrence Berkeley National Laboratory"/>
            <person name="Harder C.B."/>
            <person name="Miyauchi S."/>
            <person name="Viragh M."/>
            <person name="Kuo A."/>
            <person name="Thoen E."/>
            <person name="Andreopoulos B."/>
            <person name="Lu D."/>
            <person name="Skrede I."/>
            <person name="Drula E."/>
            <person name="Henrissat B."/>
            <person name="Morin E."/>
            <person name="Kohler A."/>
            <person name="Barry K."/>
            <person name="LaButti K."/>
            <person name="Morin E."/>
            <person name="Salamov A."/>
            <person name="Lipzen A."/>
            <person name="Mereny Z."/>
            <person name="Hegedus B."/>
            <person name="Baldrian P."/>
            <person name="Stursova M."/>
            <person name="Weitz H."/>
            <person name="Taylor A."/>
            <person name="Grigoriev I.V."/>
            <person name="Nagy L.G."/>
            <person name="Martin F."/>
            <person name="Kauserud H."/>
        </authorList>
    </citation>
    <scope>NUCLEOTIDE SEQUENCE</scope>
    <source>
        <strain evidence="2">CBHHK002</strain>
    </source>
</reference>
<dbReference type="Proteomes" id="UP001218218">
    <property type="component" value="Unassembled WGS sequence"/>
</dbReference>